<evidence type="ECO:0000256" key="1">
    <source>
        <dbReference type="SAM" id="MobiDB-lite"/>
    </source>
</evidence>
<keyword evidence="3" id="KW-1185">Reference proteome</keyword>
<reference evidence="2" key="1">
    <citation type="journal article" date="2023" name="Science">
        <title>Genome structures resolve the early diversification of teleost fishes.</title>
        <authorList>
            <person name="Parey E."/>
            <person name="Louis A."/>
            <person name="Montfort J."/>
            <person name="Bouchez O."/>
            <person name="Roques C."/>
            <person name="Iampietro C."/>
            <person name="Lluch J."/>
            <person name="Castinel A."/>
            <person name="Donnadieu C."/>
            <person name="Desvignes T."/>
            <person name="Floi Bucao C."/>
            <person name="Jouanno E."/>
            <person name="Wen M."/>
            <person name="Mejri S."/>
            <person name="Dirks R."/>
            <person name="Jansen H."/>
            <person name="Henkel C."/>
            <person name="Chen W.J."/>
            <person name="Zahm M."/>
            <person name="Cabau C."/>
            <person name="Klopp C."/>
            <person name="Thompson A.W."/>
            <person name="Robinson-Rechavi M."/>
            <person name="Braasch I."/>
            <person name="Lecointre G."/>
            <person name="Bobe J."/>
            <person name="Postlethwait J.H."/>
            <person name="Berthelot C."/>
            <person name="Roest Crollius H."/>
            <person name="Guiguen Y."/>
        </authorList>
    </citation>
    <scope>NUCLEOTIDE SEQUENCE</scope>
    <source>
        <strain evidence="2">NC1722</strain>
    </source>
</reference>
<feature type="region of interest" description="Disordered" evidence="1">
    <location>
        <begin position="40"/>
        <end position="77"/>
    </location>
</feature>
<dbReference type="EMBL" id="JAINUG010000193">
    <property type="protein sequence ID" value="KAJ8388568.1"/>
    <property type="molecule type" value="Genomic_DNA"/>
</dbReference>
<protein>
    <submittedName>
        <fullName evidence="2">Uncharacterized protein</fullName>
    </submittedName>
</protein>
<name>A0AAD7RQI5_9TELE</name>
<evidence type="ECO:0000313" key="3">
    <source>
        <dbReference type="Proteomes" id="UP001221898"/>
    </source>
</evidence>
<proteinExistence type="predicted"/>
<gene>
    <name evidence="2" type="ORF">AAFF_G00132820</name>
</gene>
<sequence length="77" mass="8121">MSSRFGLSVMQHRPVALRRGSETLSHHGLCAVAASGDSLRAAELPPSSGPSGGLSHSGGGRRRVKARSLEEQVDEER</sequence>
<evidence type="ECO:0000313" key="2">
    <source>
        <dbReference type="EMBL" id="KAJ8388568.1"/>
    </source>
</evidence>
<comment type="caution">
    <text evidence="2">The sequence shown here is derived from an EMBL/GenBank/DDBJ whole genome shotgun (WGS) entry which is preliminary data.</text>
</comment>
<accession>A0AAD7RQI5</accession>
<dbReference type="Proteomes" id="UP001221898">
    <property type="component" value="Unassembled WGS sequence"/>
</dbReference>
<dbReference type="AlphaFoldDB" id="A0AAD7RQI5"/>
<organism evidence="2 3">
    <name type="scientific">Aldrovandia affinis</name>
    <dbReference type="NCBI Taxonomy" id="143900"/>
    <lineage>
        <taxon>Eukaryota</taxon>
        <taxon>Metazoa</taxon>
        <taxon>Chordata</taxon>
        <taxon>Craniata</taxon>
        <taxon>Vertebrata</taxon>
        <taxon>Euteleostomi</taxon>
        <taxon>Actinopterygii</taxon>
        <taxon>Neopterygii</taxon>
        <taxon>Teleostei</taxon>
        <taxon>Notacanthiformes</taxon>
        <taxon>Halosauridae</taxon>
        <taxon>Aldrovandia</taxon>
    </lineage>
</organism>